<reference evidence="1" key="2">
    <citation type="journal article" date="2024" name="Plant">
        <title>Genomic evolution and insights into agronomic trait innovations of Sesamum species.</title>
        <authorList>
            <person name="Miao H."/>
            <person name="Wang L."/>
            <person name="Qu L."/>
            <person name="Liu H."/>
            <person name="Sun Y."/>
            <person name="Le M."/>
            <person name="Wang Q."/>
            <person name="Wei S."/>
            <person name="Zheng Y."/>
            <person name="Lin W."/>
            <person name="Duan Y."/>
            <person name="Cao H."/>
            <person name="Xiong S."/>
            <person name="Wang X."/>
            <person name="Wei L."/>
            <person name="Li C."/>
            <person name="Ma Q."/>
            <person name="Ju M."/>
            <person name="Zhao R."/>
            <person name="Li G."/>
            <person name="Mu C."/>
            <person name="Tian Q."/>
            <person name="Mei H."/>
            <person name="Zhang T."/>
            <person name="Gao T."/>
            <person name="Zhang H."/>
        </authorList>
    </citation>
    <scope>NUCLEOTIDE SEQUENCE</scope>
    <source>
        <strain evidence="1">3651</strain>
    </source>
</reference>
<organism evidence="1 2">
    <name type="scientific">Sesamum alatum</name>
    <dbReference type="NCBI Taxonomy" id="300844"/>
    <lineage>
        <taxon>Eukaryota</taxon>
        <taxon>Viridiplantae</taxon>
        <taxon>Streptophyta</taxon>
        <taxon>Embryophyta</taxon>
        <taxon>Tracheophyta</taxon>
        <taxon>Spermatophyta</taxon>
        <taxon>Magnoliopsida</taxon>
        <taxon>eudicotyledons</taxon>
        <taxon>Gunneridae</taxon>
        <taxon>Pentapetalae</taxon>
        <taxon>asterids</taxon>
        <taxon>lamiids</taxon>
        <taxon>Lamiales</taxon>
        <taxon>Pedaliaceae</taxon>
        <taxon>Sesamum</taxon>
    </lineage>
</organism>
<name>A0AAE1Y1H1_9LAMI</name>
<evidence type="ECO:0000313" key="2">
    <source>
        <dbReference type="Proteomes" id="UP001293254"/>
    </source>
</evidence>
<comment type="caution">
    <text evidence="1">The sequence shown here is derived from an EMBL/GenBank/DDBJ whole genome shotgun (WGS) entry which is preliminary data.</text>
</comment>
<proteinExistence type="predicted"/>
<gene>
    <name evidence="1" type="ORF">Salat_2149700</name>
</gene>
<dbReference type="AlphaFoldDB" id="A0AAE1Y1H1"/>
<keyword evidence="2" id="KW-1185">Reference proteome</keyword>
<dbReference type="Gene3D" id="1.20.5.1700">
    <property type="match status" value="1"/>
</dbReference>
<accession>A0AAE1Y1H1</accession>
<evidence type="ECO:0000313" key="1">
    <source>
        <dbReference type="EMBL" id="KAK4421990.1"/>
    </source>
</evidence>
<reference evidence="1" key="1">
    <citation type="submission" date="2020-06" db="EMBL/GenBank/DDBJ databases">
        <authorList>
            <person name="Li T."/>
            <person name="Hu X."/>
            <person name="Zhang T."/>
            <person name="Song X."/>
            <person name="Zhang H."/>
            <person name="Dai N."/>
            <person name="Sheng W."/>
            <person name="Hou X."/>
            <person name="Wei L."/>
        </authorList>
    </citation>
    <scope>NUCLEOTIDE SEQUENCE</scope>
    <source>
        <strain evidence="1">3651</strain>
        <tissue evidence="1">Leaf</tissue>
    </source>
</reference>
<dbReference type="EMBL" id="JACGWO010000008">
    <property type="protein sequence ID" value="KAK4421990.1"/>
    <property type="molecule type" value="Genomic_DNA"/>
</dbReference>
<sequence>MPLRDAGCPPTSSRSIRSIEEANENLKSDLKDPRARHADAEEQLKAKVQSLKTEVETLRAWENKPFKSRMAWGKSDYVNSAEYLEALKQAGLGKALKDGFDPRTISFFKDAELEDHRKEVVVDSVPEDEFVALVESVPSHPSFDVVASSVTPPGPS</sequence>
<dbReference type="Proteomes" id="UP001293254">
    <property type="component" value="Unassembled WGS sequence"/>
</dbReference>
<protein>
    <submittedName>
        <fullName evidence="1">Uncharacterized protein</fullName>
    </submittedName>
</protein>